<dbReference type="PANTHER" id="PTHR33116:SF86">
    <property type="entry name" value="REVERSE TRANSCRIPTASE DOMAIN-CONTAINING PROTEIN"/>
    <property type="match status" value="1"/>
</dbReference>
<dbReference type="InterPro" id="IPR000477">
    <property type="entry name" value="RT_dom"/>
</dbReference>
<dbReference type="Proteomes" id="UP000694864">
    <property type="component" value="Chromosome 14"/>
</dbReference>
<dbReference type="InterPro" id="IPR043502">
    <property type="entry name" value="DNA/RNA_pol_sf"/>
</dbReference>
<dbReference type="GeneID" id="104743884"/>
<feature type="domain" description="Reverse transcriptase" evidence="1">
    <location>
        <begin position="1"/>
        <end position="148"/>
    </location>
</feature>
<name>A0ABM0VYS5_CAMSA</name>
<dbReference type="Pfam" id="PF00078">
    <property type="entry name" value="RVT_1"/>
    <property type="match status" value="1"/>
</dbReference>
<proteinExistence type="predicted"/>
<reference evidence="2" key="1">
    <citation type="journal article" date="2014" name="Nat. Commun.">
        <title>The emerging biofuel crop Camelina sativa retains a highly undifferentiated hexaploid genome structure.</title>
        <authorList>
            <person name="Kagale S."/>
            <person name="Koh C."/>
            <person name="Nixon J."/>
            <person name="Bollina V."/>
            <person name="Clarke W.E."/>
            <person name="Tuteja R."/>
            <person name="Spillane C."/>
            <person name="Robinson S.J."/>
            <person name="Links M.G."/>
            <person name="Clarke C."/>
            <person name="Higgins E.E."/>
            <person name="Huebert T."/>
            <person name="Sharpe A.G."/>
            <person name="Parkin I.A."/>
        </authorList>
    </citation>
    <scope>NUCLEOTIDE SEQUENCE [LARGE SCALE GENOMIC DNA]</scope>
    <source>
        <strain evidence="2">cv. DH55</strain>
    </source>
</reference>
<evidence type="ECO:0000313" key="2">
    <source>
        <dbReference type="Proteomes" id="UP000694864"/>
    </source>
</evidence>
<evidence type="ECO:0000313" key="3">
    <source>
        <dbReference type="RefSeq" id="XP_010463221.1"/>
    </source>
</evidence>
<dbReference type="RefSeq" id="XP_010463221.1">
    <property type="nucleotide sequence ID" value="XM_010464919.1"/>
</dbReference>
<sequence length="298" mass="33174">MGFGEKWIGWIMFCASSVEYRVLLNGQPNALIVPERGLRQGDPLSPYLFILCTKVLIAKIRKMEQDKLITGIKVANKSPPITHLLFADDSLFFCKEDKEQCGVILDILRQYEAASGQQINFDKSSVQFGHMVDVDNKTELQGVLGITNLGRMGSYLGLPESLGRSKTKVFSFVRDRLQGWTNGWSARLLSKGGKEMMIKSVATAVPTFVMSCFWLPKTIIDGSCKAGDSFGGAGWVCTQLQDPTPIMGAKNFRRSLSPLHAEVEAFMWAMCSKLDQGMKEREVQGCIYWANSRDYGQG</sequence>
<accession>A0ABM0VYS5</accession>
<protein>
    <submittedName>
        <fullName evidence="3">Uncharacterized protein LOC104743884</fullName>
    </submittedName>
</protein>
<gene>
    <name evidence="3" type="primary">LOC104743884</name>
</gene>
<organism evidence="2 3">
    <name type="scientific">Camelina sativa</name>
    <name type="common">False flax</name>
    <name type="synonym">Myagrum sativum</name>
    <dbReference type="NCBI Taxonomy" id="90675"/>
    <lineage>
        <taxon>Eukaryota</taxon>
        <taxon>Viridiplantae</taxon>
        <taxon>Streptophyta</taxon>
        <taxon>Embryophyta</taxon>
        <taxon>Tracheophyta</taxon>
        <taxon>Spermatophyta</taxon>
        <taxon>Magnoliopsida</taxon>
        <taxon>eudicotyledons</taxon>
        <taxon>Gunneridae</taxon>
        <taxon>Pentapetalae</taxon>
        <taxon>rosids</taxon>
        <taxon>malvids</taxon>
        <taxon>Brassicales</taxon>
        <taxon>Brassicaceae</taxon>
        <taxon>Camelineae</taxon>
        <taxon>Camelina</taxon>
    </lineage>
</organism>
<evidence type="ECO:0000259" key="1">
    <source>
        <dbReference type="PROSITE" id="PS50878"/>
    </source>
</evidence>
<keyword evidence="2" id="KW-1185">Reference proteome</keyword>
<dbReference type="SUPFAM" id="SSF56672">
    <property type="entry name" value="DNA/RNA polymerases"/>
    <property type="match status" value="1"/>
</dbReference>
<reference evidence="3" key="2">
    <citation type="submission" date="2025-08" db="UniProtKB">
        <authorList>
            <consortium name="RefSeq"/>
        </authorList>
    </citation>
    <scope>IDENTIFICATION</scope>
    <source>
        <tissue evidence="3">Leaf</tissue>
    </source>
</reference>
<dbReference type="PANTHER" id="PTHR33116">
    <property type="entry name" value="REVERSE TRANSCRIPTASE ZINC-BINDING DOMAIN-CONTAINING PROTEIN-RELATED-RELATED"/>
    <property type="match status" value="1"/>
</dbReference>
<dbReference type="PROSITE" id="PS50878">
    <property type="entry name" value="RT_POL"/>
    <property type="match status" value="1"/>
</dbReference>